<dbReference type="SUPFAM" id="SSF46785">
    <property type="entry name" value="Winged helix' DNA-binding domain"/>
    <property type="match status" value="1"/>
</dbReference>
<sequence length="207" mass="24086">MNSSKPASKVYVAIVHRIREMISKDGLQSGDKIPSERELSERLNVGRSSVREALRALELLGLIETRRGEGTFLRDFREHHLVELLGAFILEDKQAKQDVLLTKDWIEKDSLRCILSKKIDVHGLLSKLNQHKYNRVDDLFQQLILKCNNHLTYKIWVILKDYVAMVKGDVLITERNHPLCLGIIENLLHQNDDLVFQYYQQLKNVEE</sequence>
<evidence type="ECO:0000259" key="4">
    <source>
        <dbReference type="PROSITE" id="PS50949"/>
    </source>
</evidence>
<dbReference type="PRINTS" id="PR00035">
    <property type="entry name" value="HTHGNTR"/>
</dbReference>
<dbReference type="GO" id="GO:0003677">
    <property type="term" value="F:DNA binding"/>
    <property type="evidence" value="ECO:0007669"/>
    <property type="project" value="UniProtKB-KW"/>
</dbReference>
<organism evidence="5 6">
    <name type="scientific">Rossellomorea pakistanensis</name>
    <dbReference type="NCBI Taxonomy" id="992288"/>
    <lineage>
        <taxon>Bacteria</taxon>
        <taxon>Bacillati</taxon>
        <taxon>Bacillota</taxon>
        <taxon>Bacilli</taxon>
        <taxon>Bacillales</taxon>
        <taxon>Bacillaceae</taxon>
        <taxon>Rossellomorea</taxon>
    </lineage>
</organism>
<keyword evidence="6" id="KW-1185">Reference proteome</keyword>
<feature type="domain" description="HTH gntR-type" evidence="4">
    <location>
        <begin position="8"/>
        <end position="76"/>
    </location>
</feature>
<name>A0ABS2NAT9_9BACI</name>
<dbReference type="InterPro" id="IPR036388">
    <property type="entry name" value="WH-like_DNA-bd_sf"/>
</dbReference>
<evidence type="ECO:0000256" key="3">
    <source>
        <dbReference type="ARBA" id="ARBA00023163"/>
    </source>
</evidence>
<dbReference type="SMART" id="SM00345">
    <property type="entry name" value="HTH_GNTR"/>
    <property type="match status" value="1"/>
</dbReference>
<evidence type="ECO:0000313" key="6">
    <source>
        <dbReference type="Proteomes" id="UP001646157"/>
    </source>
</evidence>
<keyword evidence="2 5" id="KW-0238">DNA-binding</keyword>
<keyword evidence="3" id="KW-0804">Transcription</keyword>
<dbReference type="PANTHER" id="PTHR43537:SF54">
    <property type="entry name" value="TRANSCRIPTIONAL REGULATOR, GNTR FAMILY"/>
    <property type="match status" value="1"/>
</dbReference>
<dbReference type="Gene3D" id="1.10.10.10">
    <property type="entry name" value="Winged helix-like DNA-binding domain superfamily/Winged helix DNA-binding domain"/>
    <property type="match status" value="1"/>
</dbReference>
<accession>A0ABS2NAT9</accession>
<evidence type="ECO:0000313" key="5">
    <source>
        <dbReference type="EMBL" id="MBM7584934.1"/>
    </source>
</evidence>
<dbReference type="PANTHER" id="PTHR43537">
    <property type="entry name" value="TRANSCRIPTIONAL REGULATOR, GNTR FAMILY"/>
    <property type="match status" value="1"/>
</dbReference>
<proteinExistence type="predicted"/>
<gene>
    <name evidence="5" type="ORF">JOC86_001471</name>
</gene>
<comment type="caution">
    <text evidence="5">The sequence shown here is derived from an EMBL/GenBank/DDBJ whole genome shotgun (WGS) entry which is preliminary data.</text>
</comment>
<keyword evidence="1" id="KW-0805">Transcription regulation</keyword>
<protein>
    <submittedName>
        <fullName evidence="5">DNA-binding FadR family transcriptional regulator</fullName>
    </submittedName>
</protein>
<dbReference type="InterPro" id="IPR000524">
    <property type="entry name" value="Tscrpt_reg_HTH_GntR"/>
</dbReference>
<dbReference type="Proteomes" id="UP001646157">
    <property type="component" value="Unassembled WGS sequence"/>
</dbReference>
<dbReference type="InterPro" id="IPR036390">
    <property type="entry name" value="WH_DNA-bd_sf"/>
</dbReference>
<dbReference type="PROSITE" id="PS50949">
    <property type="entry name" value="HTH_GNTR"/>
    <property type="match status" value="1"/>
</dbReference>
<reference evidence="5 6" key="1">
    <citation type="submission" date="2021-01" db="EMBL/GenBank/DDBJ databases">
        <title>Genomic Encyclopedia of Type Strains, Phase IV (KMG-IV): sequencing the most valuable type-strain genomes for metagenomic binning, comparative biology and taxonomic classification.</title>
        <authorList>
            <person name="Goeker M."/>
        </authorList>
    </citation>
    <scope>NUCLEOTIDE SEQUENCE [LARGE SCALE GENOMIC DNA]</scope>
    <source>
        <strain evidence="5 6">DSM 24834</strain>
    </source>
</reference>
<dbReference type="EMBL" id="JAFBDZ010000001">
    <property type="protein sequence ID" value="MBM7584934.1"/>
    <property type="molecule type" value="Genomic_DNA"/>
</dbReference>
<evidence type="ECO:0000256" key="2">
    <source>
        <dbReference type="ARBA" id="ARBA00023125"/>
    </source>
</evidence>
<dbReference type="Pfam" id="PF00392">
    <property type="entry name" value="GntR"/>
    <property type="match status" value="1"/>
</dbReference>
<dbReference type="CDD" id="cd07377">
    <property type="entry name" value="WHTH_GntR"/>
    <property type="match status" value="1"/>
</dbReference>
<evidence type="ECO:0000256" key="1">
    <source>
        <dbReference type="ARBA" id="ARBA00023015"/>
    </source>
</evidence>